<dbReference type="CDD" id="cd00774">
    <property type="entry name" value="GlyRS-like_core"/>
    <property type="match status" value="1"/>
</dbReference>
<dbReference type="Gene3D" id="3.40.50.800">
    <property type="entry name" value="Anticodon-binding domain"/>
    <property type="match status" value="1"/>
</dbReference>
<dbReference type="Pfam" id="PF00587">
    <property type="entry name" value="tRNA-synt_2b"/>
    <property type="match status" value="1"/>
</dbReference>
<dbReference type="PANTHER" id="PTHR10745:SF0">
    <property type="entry name" value="GLYCINE--TRNA LIGASE"/>
    <property type="match status" value="1"/>
</dbReference>
<proteinExistence type="inferred from homology"/>
<evidence type="ECO:0000256" key="5">
    <source>
        <dbReference type="ARBA" id="ARBA00022598"/>
    </source>
</evidence>
<dbReference type="PRINTS" id="PR01043">
    <property type="entry name" value="TRNASYNTHGLY"/>
</dbReference>
<evidence type="ECO:0000256" key="8">
    <source>
        <dbReference type="ARBA" id="ARBA00022917"/>
    </source>
</evidence>
<accession>A0A1I2LCK3</accession>
<dbReference type="PROSITE" id="PS50862">
    <property type="entry name" value="AA_TRNA_LIGASE_II"/>
    <property type="match status" value="1"/>
</dbReference>
<dbReference type="PANTHER" id="PTHR10745">
    <property type="entry name" value="GLYCYL-TRNA SYNTHETASE/DNA POLYMERASE SUBUNIT GAMMA-2"/>
    <property type="match status" value="1"/>
</dbReference>
<reference evidence="13" key="1">
    <citation type="submission" date="2016-10" db="EMBL/GenBank/DDBJ databases">
        <authorList>
            <person name="Varghese N."/>
            <person name="Submissions S."/>
        </authorList>
    </citation>
    <scope>NUCLEOTIDE SEQUENCE [LARGE SCALE GENOMIC DNA]</scope>
    <source>
        <strain evidence="13">CGMCC 1.7739</strain>
    </source>
</reference>
<dbReference type="InterPro" id="IPR002314">
    <property type="entry name" value="aa-tRNA-synt_IIb"/>
</dbReference>
<dbReference type="STRING" id="553467.SAMN04488063_0179"/>
<dbReference type="Proteomes" id="UP000198876">
    <property type="component" value="Unassembled WGS sequence"/>
</dbReference>
<dbReference type="CDD" id="cd00858">
    <property type="entry name" value="GlyRS_anticodon"/>
    <property type="match status" value="1"/>
</dbReference>
<feature type="domain" description="Aminoacyl-transfer RNA synthetases class-II family profile" evidence="11">
    <location>
        <begin position="8"/>
        <end position="478"/>
    </location>
</feature>
<name>A0A1I2LCK3_9EURY</name>
<keyword evidence="5" id="KW-0436">Ligase</keyword>
<dbReference type="OrthoDB" id="6113at2157"/>
<dbReference type="GO" id="GO:0006426">
    <property type="term" value="P:glycyl-tRNA aminoacylation"/>
    <property type="evidence" value="ECO:0007669"/>
    <property type="project" value="InterPro"/>
</dbReference>
<dbReference type="SUPFAM" id="SSF55681">
    <property type="entry name" value="Class II aaRS and biotin synthetases"/>
    <property type="match status" value="1"/>
</dbReference>
<keyword evidence="13" id="KW-1185">Reference proteome</keyword>
<dbReference type="Gene3D" id="3.30.930.10">
    <property type="entry name" value="Bira Bifunctional Protein, Domain 2"/>
    <property type="match status" value="2"/>
</dbReference>
<dbReference type="EC" id="6.1.1.14" evidence="3"/>
<dbReference type="RefSeq" id="WP_092887084.1">
    <property type="nucleotide sequence ID" value="NZ_FOOQ01000001.1"/>
</dbReference>
<dbReference type="GO" id="GO:0004820">
    <property type="term" value="F:glycine-tRNA ligase activity"/>
    <property type="evidence" value="ECO:0007669"/>
    <property type="project" value="UniProtKB-EC"/>
</dbReference>
<keyword evidence="8" id="KW-0648">Protein biosynthesis</keyword>
<dbReference type="InterPro" id="IPR006195">
    <property type="entry name" value="aa-tRNA-synth_II"/>
</dbReference>
<evidence type="ECO:0000256" key="1">
    <source>
        <dbReference type="ARBA" id="ARBA00004496"/>
    </source>
</evidence>
<dbReference type="GO" id="GO:0005737">
    <property type="term" value="C:cytoplasm"/>
    <property type="evidence" value="ECO:0007669"/>
    <property type="project" value="UniProtKB-SubCell"/>
</dbReference>
<evidence type="ECO:0000313" key="12">
    <source>
        <dbReference type="EMBL" id="SFF76210.1"/>
    </source>
</evidence>
<evidence type="ECO:0000259" key="11">
    <source>
        <dbReference type="PROSITE" id="PS50862"/>
    </source>
</evidence>
<dbReference type="InterPro" id="IPR002315">
    <property type="entry name" value="tRNA-synt_gly"/>
</dbReference>
<evidence type="ECO:0000256" key="2">
    <source>
        <dbReference type="ARBA" id="ARBA00008226"/>
    </source>
</evidence>
<dbReference type="InterPro" id="IPR033731">
    <property type="entry name" value="GlyRS-like_core"/>
</dbReference>
<keyword evidence="7" id="KW-0067">ATP-binding</keyword>
<evidence type="ECO:0000313" key="13">
    <source>
        <dbReference type="Proteomes" id="UP000198876"/>
    </source>
</evidence>
<evidence type="ECO:0000256" key="7">
    <source>
        <dbReference type="ARBA" id="ARBA00022840"/>
    </source>
</evidence>
<evidence type="ECO:0000256" key="6">
    <source>
        <dbReference type="ARBA" id="ARBA00022741"/>
    </source>
</evidence>
<dbReference type="Pfam" id="PF03129">
    <property type="entry name" value="HGTP_anticodon"/>
    <property type="match status" value="1"/>
</dbReference>
<dbReference type="GO" id="GO:0005524">
    <property type="term" value="F:ATP binding"/>
    <property type="evidence" value="ECO:0007669"/>
    <property type="project" value="UniProtKB-KW"/>
</dbReference>
<dbReference type="InterPro" id="IPR004154">
    <property type="entry name" value="Anticodon-bd"/>
</dbReference>
<dbReference type="EMBL" id="FOOQ01000001">
    <property type="protein sequence ID" value="SFF76210.1"/>
    <property type="molecule type" value="Genomic_DNA"/>
</dbReference>
<comment type="subcellular location">
    <subcellularLocation>
        <location evidence="1">Cytoplasm</location>
    </subcellularLocation>
</comment>
<keyword evidence="4" id="KW-0963">Cytoplasm</keyword>
<dbReference type="Gene3D" id="3.30.40.230">
    <property type="match status" value="1"/>
</dbReference>
<keyword evidence="6" id="KW-0547">Nucleotide-binding</keyword>
<keyword evidence="9 12" id="KW-0030">Aminoacyl-tRNA synthetase</keyword>
<dbReference type="AlphaFoldDB" id="A0A1I2LCK3"/>
<dbReference type="SUPFAM" id="SSF52954">
    <property type="entry name" value="Class II aaRS ABD-related"/>
    <property type="match status" value="1"/>
</dbReference>
<evidence type="ECO:0000256" key="10">
    <source>
        <dbReference type="ARBA" id="ARBA00030057"/>
    </source>
</evidence>
<dbReference type="InterPro" id="IPR036621">
    <property type="entry name" value="Anticodon-bd_dom_sf"/>
</dbReference>
<dbReference type="NCBIfam" id="TIGR00389">
    <property type="entry name" value="glyS_dimeric"/>
    <property type="match status" value="1"/>
</dbReference>
<evidence type="ECO:0000256" key="9">
    <source>
        <dbReference type="ARBA" id="ARBA00023146"/>
    </source>
</evidence>
<organism evidence="12 13">
    <name type="scientific">Halopelagius inordinatus</name>
    <dbReference type="NCBI Taxonomy" id="553467"/>
    <lineage>
        <taxon>Archaea</taxon>
        <taxon>Methanobacteriati</taxon>
        <taxon>Methanobacteriota</taxon>
        <taxon>Stenosarchaea group</taxon>
        <taxon>Halobacteria</taxon>
        <taxon>Halobacteriales</taxon>
        <taxon>Haloferacaceae</taxon>
    </lineage>
</organism>
<evidence type="ECO:0000256" key="4">
    <source>
        <dbReference type="ARBA" id="ARBA00022490"/>
    </source>
</evidence>
<dbReference type="InterPro" id="IPR045864">
    <property type="entry name" value="aa-tRNA-synth_II/BPL/LPL"/>
</dbReference>
<gene>
    <name evidence="12" type="ORF">SAMN04488063_0179</name>
</gene>
<comment type="similarity">
    <text evidence="2">Belongs to the class-II aminoacyl-tRNA synthetase family.</text>
</comment>
<dbReference type="FunFam" id="3.30.40.230:FF:000005">
    <property type="entry name" value="Glycine--tRNA ligase"/>
    <property type="match status" value="1"/>
</dbReference>
<dbReference type="InterPro" id="IPR027031">
    <property type="entry name" value="Gly-tRNA_synthase/POLG2"/>
</dbReference>
<evidence type="ECO:0000256" key="3">
    <source>
        <dbReference type="ARBA" id="ARBA00012829"/>
    </source>
</evidence>
<protein>
    <recommendedName>
        <fullName evidence="3">glycine--tRNA ligase</fullName>
        <ecNumber evidence="3">6.1.1.14</ecNumber>
    </recommendedName>
    <alternativeName>
        <fullName evidence="10">Diadenosine tetraphosphate synthetase</fullName>
    </alternativeName>
</protein>
<sequence>MSGETEGERLAELAKRRGYFFGSNAAYGGAAGFYTFGPQGAALKSNVEDAWRDRFTVQEGNLEIEAPTVMPEPVFEASGHLDGFDDMLVECPECGESHRADHLIEDETDIEDAESYPVEEVESLIADNDLRCPNCGAELAGESVEDFNLMFETTIGPGSSTPGYLRPETAQGIFVEFPRIKEYARNSLPFGVTQIGRAYRNEISPRKSIVRTREFTQAELEQFVDPERDEPDLSAVEDVTVTLYPAAEQQSEDGEYVETTIGEAVSEGIIGDAWVGYFLGIAQEWYERVGVDMDRFRFRQHLAGERAHYAADCWDAESEVDGDWIEIAGFAYRGDYDLSKHGEHGDDDFTIFRQYDEPKTVERAVVDPDMSVLGPEFGGKAGDIAEALDSLAGRDPDAFEGDEVTVEVDGEEFRVDAEVANFSVEQQTVAGEHITPHVVEPSFGVDRTVYTLLAHAYSEDEVDGEERTYLSLDPGVAPTDVGVFPLVSNVDALLERSESVVETLRESGFSVVYDDSGSIGRRYRRQDEVGTPFCVTVDRDGIEGDGPDTVTVRARDSGRQVRVPVSELVGQLRALTAGDRTFDEVAETYEEVTAADA</sequence>
<dbReference type="NCBIfam" id="NF003211">
    <property type="entry name" value="PRK04173.1"/>
    <property type="match status" value="1"/>
</dbReference>